<dbReference type="PROSITE" id="PS51898">
    <property type="entry name" value="TYR_RECOMBINASE"/>
    <property type="match status" value="1"/>
</dbReference>
<keyword evidence="2" id="KW-0229">DNA integration</keyword>
<dbReference type="Gene3D" id="1.10.443.10">
    <property type="entry name" value="Intergrase catalytic core"/>
    <property type="match status" value="1"/>
</dbReference>
<reference evidence="7" key="1">
    <citation type="submission" date="2016-11" db="EMBL/GenBank/DDBJ databases">
        <authorList>
            <person name="Varghese N."/>
            <person name="Submissions S."/>
        </authorList>
    </citation>
    <scope>NUCLEOTIDE SEQUENCE [LARGE SCALE GENOMIC DNA]</scope>
    <source>
        <strain evidence="7">CECT 8089</strain>
    </source>
</reference>
<dbReference type="GO" id="GO:0003677">
    <property type="term" value="F:DNA binding"/>
    <property type="evidence" value="ECO:0007669"/>
    <property type="project" value="UniProtKB-KW"/>
</dbReference>
<dbReference type="Pfam" id="PF00589">
    <property type="entry name" value="Phage_integrase"/>
    <property type="match status" value="1"/>
</dbReference>
<accession>A0A1M7MFZ6</accession>
<dbReference type="PANTHER" id="PTHR30349">
    <property type="entry name" value="PHAGE INTEGRASE-RELATED"/>
    <property type="match status" value="1"/>
</dbReference>
<evidence type="ECO:0000313" key="6">
    <source>
        <dbReference type="EMBL" id="SHM89700.1"/>
    </source>
</evidence>
<name>A0A1M7MFZ6_9GAMM</name>
<dbReference type="Proteomes" id="UP000184305">
    <property type="component" value="Unassembled WGS sequence"/>
</dbReference>
<organism evidence="6 7">
    <name type="scientific">Phytopseudomonas punonensis</name>
    <dbReference type="NCBI Taxonomy" id="1220495"/>
    <lineage>
        <taxon>Bacteria</taxon>
        <taxon>Pseudomonadati</taxon>
        <taxon>Pseudomonadota</taxon>
        <taxon>Gammaproteobacteria</taxon>
        <taxon>Pseudomonadales</taxon>
        <taxon>Pseudomonadaceae</taxon>
        <taxon>Phytopseudomonas</taxon>
    </lineage>
</organism>
<dbReference type="RefSeq" id="WP_073267816.1">
    <property type="nucleotide sequence ID" value="NZ_FRBQ01000009.1"/>
</dbReference>
<dbReference type="GO" id="GO:0015074">
    <property type="term" value="P:DNA integration"/>
    <property type="evidence" value="ECO:0007669"/>
    <property type="project" value="UniProtKB-KW"/>
</dbReference>
<keyword evidence="7" id="KW-1185">Reference proteome</keyword>
<dbReference type="CDD" id="cd00796">
    <property type="entry name" value="INT_Rci_Hp1_C"/>
    <property type="match status" value="1"/>
</dbReference>
<gene>
    <name evidence="6" type="ORF">SAMN05216288_4586</name>
</gene>
<dbReference type="GO" id="GO:0006310">
    <property type="term" value="P:DNA recombination"/>
    <property type="evidence" value="ECO:0007669"/>
    <property type="project" value="UniProtKB-KW"/>
</dbReference>
<dbReference type="InterPro" id="IPR013762">
    <property type="entry name" value="Integrase-like_cat_sf"/>
</dbReference>
<dbReference type="InterPro" id="IPR050090">
    <property type="entry name" value="Tyrosine_recombinase_XerCD"/>
</dbReference>
<dbReference type="InterPro" id="IPR002104">
    <property type="entry name" value="Integrase_catalytic"/>
</dbReference>
<sequence>MATFVKMDSGRWRAIVRKKGHRQLSETFAKLADAKRWASDTELKIESIRKTGSASTPKGSTFADFVDKYVEETDPIKPHGKNKRASLQRLKREFANVLMSDMSVLVLNEFVTKRLKVKTQAGTFLSGVTIAGDLSYISTILHWARDVKMYNINAGMANEVRGALGRRGVSTRSKRREREPTQRELKSIYSEYIRKAGRQIIPMVDLIQFAIAGAMRQSEICGILIEDIDFELKTVVIRNRKHPEEKISNDQVVPLMPAAWNIAIKHIGNRKSGRVFNYDPKSVSSSFTRVCKKLEIVDLHFHDLRHTAIGNFFAIGLQIEQVALISGHKDWAMLKRYTHIKAKDVHRAFEDLLGKQSTKTQGA</sequence>
<evidence type="ECO:0000313" key="7">
    <source>
        <dbReference type="Proteomes" id="UP000184305"/>
    </source>
</evidence>
<evidence type="ECO:0000259" key="5">
    <source>
        <dbReference type="PROSITE" id="PS51898"/>
    </source>
</evidence>
<evidence type="ECO:0000256" key="4">
    <source>
        <dbReference type="ARBA" id="ARBA00023172"/>
    </source>
</evidence>
<keyword evidence="3" id="KW-0238">DNA-binding</keyword>
<proteinExistence type="inferred from homology"/>
<evidence type="ECO:0000256" key="2">
    <source>
        <dbReference type="ARBA" id="ARBA00022908"/>
    </source>
</evidence>
<dbReference type="SUPFAM" id="SSF56349">
    <property type="entry name" value="DNA breaking-rejoining enzymes"/>
    <property type="match status" value="1"/>
</dbReference>
<protein>
    <submittedName>
        <fullName evidence="6">Phage integrase family protein</fullName>
    </submittedName>
</protein>
<feature type="domain" description="Tyr recombinase" evidence="5">
    <location>
        <begin position="183"/>
        <end position="351"/>
    </location>
</feature>
<keyword evidence="4" id="KW-0233">DNA recombination</keyword>
<dbReference type="EMBL" id="FRBQ01000009">
    <property type="protein sequence ID" value="SHM89700.1"/>
    <property type="molecule type" value="Genomic_DNA"/>
</dbReference>
<dbReference type="InterPro" id="IPR011010">
    <property type="entry name" value="DNA_brk_join_enz"/>
</dbReference>
<comment type="similarity">
    <text evidence="1">Belongs to the 'phage' integrase family.</text>
</comment>
<evidence type="ECO:0000256" key="3">
    <source>
        <dbReference type="ARBA" id="ARBA00023125"/>
    </source>
</evidence>
<dbReference type="OrthoDB" id="9057547at2"/>
<evidence type="ECO:0000256" key="1">
    <source>
        <dbReference type="ARBA" id="ARBA00008857"/>
    </source>
</evidence>
<dbReference type="AlphaFoldDB" id="A0A1M7MFZ6"/>
<dbReference type="PANTHER" id="PTHR30349:SF41">
    <property type="entry name" value="INTEGRASE_RECOMBINASE PROTEIN MJ0367-RELATED"/>
    <property type="match status" value="1"/>
</dbReference>
<dbReference type="STRING" id="1220495.SAMN05216288_4586"/>